<organism evidence="2 3">
    <name type="scientific">Paspalum vaginatum</name>
    <name type="common">seashore paspalum</name>
    <dbReference type="NCBI Taxonomy" id="158149"/>
    <lineage>
        <taxon>Eukaryota</taxon>
        <taxon>Viridiplantae</taxon>
        <taxon>Streptophyta</taxon>
        <taxon>Embryophyta</taxon>
        <taxon>Tracheophyta</taxon>
        <taxon>Spermatophyta</taxon>
        <taxon>Magnoliopsida</taxon>
        <taxon>Liliopsida</taxon>
        <taxon>Poales</taxon>
        <taxon>Poaceae</taxon>
        <taxon>PACMAD clade</taxon>
        <taxon>Panicoideae</taxon>
        <taxon>Andropogonodae</taxon>
        <taxon>Paspaleae</taxon>
        <taxon>Paspalinae</taxon>
        <taxon>Paspalum</taxon>
    </lineage>
</organism>
<reference evidence="2 3" key="1">
    <citation type="submission" date="2022-10" db="EMBL/GenBank/DDBJ databases">
        <title>WGS assembly of Paspalum vaginatum 540-79.</title>
        <authorList>
            <person name="Sun G."/>
            <person name="Wase N."/>
            <person name="Shu S."/>
            <person name="Jenkins J."/>
            <person name="Zhou B."/>
            <person name="Torres-Rodriguez J."/>
            <person name="Chen C."/>
            <person name="Sandor L."/>
            <person name="Plott C."/>
            <person name="Yoshinga Y."/>
            <person name="Daum C."/>
            <person name="Qi P."/>
            <person name="Barry K."/>
            <person name="Lipzen A."/>
            <person name="Berry L."/>
            <person name="Pedersen C."/>
            <person name="Gottilla T."/>
            <person name="Foltz A."/>
            <person name="Yu H."/>
            <person name="O'Malley R."/>
            <person name="Zhang C."/>
            <person name="Devos K."/>
            <person name="Sigmon B."/>
            <person name="Yu B."/>
            <person name="Obata T."/>
            <person name="Schmutz J."/>
            <person name="Schnable J."/>
        </authorList>
    </citation>
    <scope>NUCLEOTIDE SEQUENCE [LARGE SCALE GENOMIC DNA]</scope>
    <source>
        <strain evidence="3">cv. 540-79</strain>
    </source>
</reference>
<comment type="caution">
    <text evidence="2">The sequence shown here is derived from an EMBL/GenBank/DDBJ whole genome shotgun (WGS) entry which is preliminary data.</text>
</comment>
<accession>A0A9W8CGI0</accession>
<dbReference type="EMBL" id="MU629478">
    <property type="protein sequence ID" value="KAJ1256781.1"/>
    <property type="molecule type" value="Genomic_DNA"/>
</dbReference>
<name>A0A9W8CGI0_9POAL</name>
<evidence type="ECO:0000313" key="2">
    <source>
        <dbReference type="EMBL" id="KAJ1256781.1"/>
    </source>
</evidence>
<evidence type="ECO:0000256" key="1">
    <source>
        <dbReference type="SAM" id="MobiDB-lite"/>
    </source>
</evidence>
<protein>
    <submittedName>
        <fullName evidence="2">Uncharacterized protein</fullName>
    </submittedName>
</protein>
<feature type="region of interest" description="Disordered" evidence="1">
    <location>
        <begin position="1"/>
        <end position="103"/>
    </location>
</feature>
<dbReference type="AlphaFoldDB" id="A0A9W8CGI0"/>
<proteinExistence type="predicted"/>
<gene>
    <name evidence="2" type="ORF">BS78_K310800</name>
</gene>
<dbReference type="Proteomes" id="UP001164776">
    <property type="component" value="Unassembled WGS sequence"/>
</dbReference>
<keyword evidence="3" id="KW-1185">Reference proteome</keyword>
<evidence type="ECO:0000313" key="3">
    <source>
        <dbReference type="Proteomes" id="UP001164776"/>
    </source>
</evidence>
<sequence>MRRAADPDDSHGEANGGNERGDAGGLLHDATQGRRRGSLAATRHHRLRRRPRRPHHHPPSPPPTPARARAAASRRPRLRHPLLFPHPPLRPGRPATSFPSSPRSCSKCHPPGVRQWACTSVHMFRCLLPRPWQRQWLLQPPHQPRTSSSQSLAPPPNTCRQSMPSVLCASALTSQVTMWNSLLLMSAFPRICLRYCLIVRMLYHWMMAS</sequence>
<feature type="compositionally biased region" description="Basic residues" evidence="1">
    <location>
        <begin position="33"/>
        <end position="58"/>
    </location>
</feature>
<feature type="compositionally biased region" description="Basic and acidic residues" evidence="1">
    <location>
        <begin position="1"/>
        <end position="12"/>
    </location>
</feature>